<accession>A0A225NFK2</accession>
<dbReference type="EMBL" id="AQQR01000021">
    <property type="protein sequence ID" value="OWU68390.1"/>
    <property type="molecule type" value="Genomic_DNA"/>
</dbReference>
<reference evidence="1 2" key="1">
    <citation type="submission" date="2013-04" db="EMBL/GenBank/DDBJ databases">
        <title>Oceanicola sp. 22II1-22F33 Genome Sequencing.</title>
        <authorList>
            <person name="Lai Q."/>
            <person name="Li G."/>
            <person name="Shao Z."/>
        </authorList>
    </citation>
    <scope>NUCLEOTIDE SEQUENCE [LARGE SCALE GENOMIC DNA]</scope>
    <source>
        <strain evidence="1 2">22II1-22F33</strain>
    </source>
</reference>
<keyword evidence="2" id="KW-1185">Reference proteome</keyword>
<comment type="caution">
    <text evidence="1">The sequence shown here is derived from an EMBL/GenBank/DDBJ whole genome shotgun (WGS) entry which is preliminary data.</text>
</comment>
<dbReference type="Proteomes" id="UP000215377">
    <property type="component" value="Unassembled WGS sequence"/>
</dbReference>
<evidence type="ECO:0000313" key="1">
    <source>
        <dbReference type="EMBL" id="OWU68390.1"/>
    </source>
</evidence>
<gene>
    <name evidence="1" type="ORF">ATO3_24205</name>
</gene>
<evidence type="ECO:0000313" key="2">
    <source>
        <dbReference type="Proteomes" id="UP000215377"/>
    </source>
</evidence>
<organism evidence="1 2">
    <name type="scientific">Marinibacterium profundimaris</name>
    <dbReference type="NCBI Taxonomy" id="1679460"/>
    <lineage>
        <taxon>Bacteria</taxon>
        <taxon>Pseudomonadati</taxon>
        <taxon>Pseudomonadota</taxon>
        <taxon>Alphaproteobacteria</taxon>
        <taxon>Rhodobacterales</taxon>
        <taxon>Paracoccaceae</taxon>
        <taxon>Marinibacterium</taxon>
    </lineage>
</organism>
<dbReference type="Gene3D" id="3.40.50.300">
    <property type="entry name" value="P-loop containing nucleotide triphosphate hydrolases"/>
    <property type="match status" value="1"/>
</dbReference>
<name>A0A225NFK2_9RHOB</name>
<proteinExistence type="predicted"/>
<dbReference type="InterPro" id="IPR027417">
    <property type="entry name" value="P-loop_NTPase"/>
</dbReference>
<sequence>MADLPELIVHIGAGKAGSTSLQFTLMRNPEALAAAGLSYMGLALEEVPGATAHAWCERDRPQLFFAPRPDTPVEAEVEQVLRDELERLAGLGVRQVVWSNEAFLVQKWRILRILQKVAADGVKVRPVVYMRRHDKRAISAYTEFEIRSKRHQGALHKYADWLEEAAPRLTYADHVETWAQHFPQIELYNFDEIGDVAQHFCGQILGLEGVSSVRANEARGAGLMTAWTVFSGSRPGPTWAADFRRLAAPLQITRNPNGVVPKPQELLPDAGDVEATQETFRADLEQINARLQEQGQPPMVFDPVTPPELEASDWELQQMLFRMTFALQAQVLALKEEVAELRETLEKKG</sequence>
<dbReference type="RefSeq" id="WP_088652473.1">
    <property type="nucleotide sequence ID" value="NZ_AQQR01000021.1"/>
</dbReference>
<evidence type="ECO:0008006" key="3">
    <source>
        <dbReference type="Google" id="ProtNLM"/>
    </source>
</evidence>
<dbReference type="AlphaFoldDB" id="A0A225NFK2"/>
<dbReference type="OrthoDB" id="7540582at2"/>
<dbReference type="SUPFAM" id="SSF52540">
    <property type="entry name" value="P-loop containing nucleoside triphosphate hydrolases"/>
    <property type="match status" value="1"/>
</dbReference>
<protein>
    <recommendedName>
        <fullName evidence="3">Sulfotransferase domain-containing protein</fullName>
    </recommendedName>
</protein>